<evidence type="ECO:0000256" key="4">
    <source>
        <dbReference type="ARBA" id="ARBA00022605"/>
    </source>
</evidence>
<keyword evidence="11" id="KW-1185">Reference proteome</keyword>
<proteinExistence type="inferred from homology"/>
<sequence length="439" mass="46250">MAGVDEGGAPVSMSTRRILLDPSHLVASPLTPPVSKSDAQRALVLGHLTGAWPLPSVQAESDEDLPADVRVLRRGVEALRLPAGPVRDVDCADGGAPFRILATQVAVTPGARVRLTGTPRLGERPHGPLFTSLKDALGPAGLTLTEGQPWPVELSAPTDTSKVSPVFRVPGDQSSQYASSLLLGCAALFLRERRAWSVEIEGTLTSAGYLELTLTWLERFGFEVQKSDSRYTVSGYTPPPSVPSLPGDWSSLGYLLLIAWKAGGTVERADAASAHPDQAILRLIEQVGLGTTPTGPAHTSKVTGRPAGGLRASGKECPDLLPTLAALACVLPAPSTLTDVGILRLKESDRLEGIRDLVSAYGGTTELQGEILHLTPPAAPPARFTMDSRGDHRLAMTAATLSVLSGATLVLTGPECVEKSFPGFWRQLSRSGARISEQP</sequence>
<dbReference type="GO" id="GO:0008652">
    <property type="term" value="P:amino acid biosynthetic process"/>
    <property type="evidence" value="ECO:0007669"/>
    <property type="project" value="UniProtKB-KW"/>
</dbReference>
<dbReference type="PROSITE" id="PS00885">
    <property type="entry name" value="EPSP_SYNTHASE_2"/>
    <property type="match status" value="1"/>
</dbReference>
<dbReference type="SUPFAM" id="SSF55205">
    <property type="entry name" value="EPT/RTPC-like"/>
    <property type="match status" value="1"/>
</dbReference>
<dbReference type="InterPro" id="IPR036968">
    <property type="entry name" value="Enolpyruvate_Tfrase_sf"/>
</dbReference>
<comment type="caution">
    <text evidence="10">The sequence shown here is derived from an EMBL/GenBank/DDBJ whole genome shotgun (WGS) entry which is preliminary data.</text>
</comment>
<dbReference type="InterPro" id="IPR006264">
    <property type="entry name" value="EPSP_synthase"/>
</dbReference>
<evidence type="ECO:0000256" key="2">
    <source>
        <dbReference type="ARBA" id="ARBA00009948"/>
    </source>
</evidence>
<evidence type="ECO:0000313" key="11">
    <source>
        <dbReference type="Proteomes" id="UP000315369"/>
    </source>
</evidence>
<dbReference type="InterPro" id="IPR001986">
    <property type="entry name" value="Enolpyruvate_Tfrase_dom"/>
</dbReference>
<evidence type="ECO:0000256" key="6">
    <source>
        <dbReference type="ARBA" id="ARBA00023141"/>
    </source>
</evidence>
<evidence type="ECO:0000256" key="3">
    <source>
        <dbReference type="ARBA" id="ARBA00012450"/>
    </source>
</evidence>
<dbReference type="OrthoDB" id="9809920at2"/>
<dbReference type="Gene3D" id="3.65.10.10">
    <property type="entry name" value="Enolpyruvate transferase domain"/>
    <property type="match status" value="2"/>
</dbReference>
<evidence type="ECO:0000256" key="8">
    <source>
        <dbReference type="ARBA" id="ARBA00044633"/>
    </source>
</evidence>
<keyword evidence="4" id="KW-0028">Amino-acid biosynthesis</keyword>
<comment type="similarity">
    <text evidence="2">Belongs to the EPSP synthase family.</text>
</comment>
<dbReference type="GO" id="GO:0003866">
    <property type="term" value="F:3-phosphoshikimate 1-carboxyvinyltransferase activity"/>
    <property type="evidence" value="ECO:0007669"/>
    <property type="project" value="UniProtKB-EC"/>
</dbReference>
<reference evidence="10 11" key="1">
    <citation type="submission" date="2019-06" db="EMBL/GenBank/DDBJ databases">
        <authorList>
            <person name="Livingstone P."/>
            <person name="Whitworth D."/>
        </authorList>
    </citation>
    <scope>NUCLEOTIDE SEQUENCE [LARGE SCALE GENOMIC DNA]</scope>
    <source>
        <strain evidence="10 11">AM401</strain>
    </source>
</reference>
<evidence type="ECO:0000313" key="10">
    <source>
        <dbReference type="EMBL" id="TQF11838.1"/>
    </source>
</evidence>
<organism evidence="10 11">
    <name type="scientific">Myxococcus llanfairpwllgwyngyllgogerychwyrndrobwllllantysiliogogogochensis</name>
    <dbReference type="NCBI Taxonomy" id="2590453"/>
    <lineage>
        <taxon>Bacteria</taxon>
        <taxon>Pseudomonadati</taxon>
        <taxon>Myxococcota</taxon>
        <taxon>Myxococcia</taxon>
        <taxon>Myxococcales</taxon>
        <taxon>Cystobacterineae</taxon>
        <taxon>Myxococcaceae</taxon>
        <taxon>Myxococcus</taxon>
    </lineage>
</organism>
<keyword evidence="5 10" id="KW-0808">Transferase</keyword>
<evidence type="ECO:0000256" key="1">
    <source>
        <dbReference type="ARBA" id="ARBA00004811"/>
    </source>
</evidence>
<comment type="catalytic activity">
    <reaction evidence="8">
        <text>3-phosphoshikimate + phosphoenolpyruvate = 5-O-(1-carboxyvinyl)-3-phosphoshikimate + phosphate</text>
        <dbReference type="Rhea" id="RHEA:21256"/>
        <dbReference type="ChEBI" id="CHEBI:43474"/>
        <dbReference type="ChEBI" id="CHEBI:57701"/>
        <dbReference type="ChEBI" id="CHEBI:58702"/>
        <dbReference type="ChEBI" id="CHEBI:145989"/>
        <dbReference type="EC" id="2.5.1.19"/>
    </reaction>
    <physiologicalReaction direction="left-to-right" evidence="8">
        <dbReference type="Rhea" id="RHEA:21257"/>
    </physiologicalReaction>
</comment>
<gene>
    <name evidence="10" type="ORF">FJV41_32230</name>
</gene>
<dbReference type="InterPro" id="IPR013792">
    <property type="entry name" value="RNA3'P_cycl/enolpyr_Trfase_a/b"/>
</dbReference>
<evidence type="ECO:0000259" key="9">
    <source>
        <dbReference type="Pfam" id="PF00275"/>
    </source>
</evidence>
<comment type="pathway">
    <text evidence="1">Metabolic intermediate biosynthesis; chorismate biosynthesis; chorismate from D-erythrose 4-phosphate and phosphoenolpyruvate: step 6/7.</text>
</comment>
<keyword evidence="6" id="KW-0057">Aromatic amino acid biosynthesis</keyword>
<dbReference type="Pfam" id="PF00275">
    <property type="entry name" value="EPSP_synthase"/>
    <property type="match status" value="1"/>
</dbReference>
<dbReference type="GO" id="GO:0009423">
    <property type="term" value="P:chorismate biosynthetic process"/>
    <property type="evidence" value="ECO:0007669"/>
    <property type="project" value="UniProtKB-UniPathway"/>
</dbReference>
<dbReference type="PIRSF" id="PIRSF000505">
    <property type="entry name" value="EPSPS"/>
    <property type="match status" value="1"/>
</dbReference>
<evidence type="ECO:0000256" key="5">
    <source>
        <dbReference type="ARBA" id="ARBA00022679"/>
    </source>
</evidence>
<dbReference type="EC" id="2.5.1.19" evidence="3"/>
<protein>
    <recommendedName>
        <fullName evidence="3">3-phosphoshikimate 1-carboxyvinyltransferase</fullName>
        <ecNumber evidence="3">2.5.1.19</ecNumber>
    </recommendedName>
    <alternativeName>
        <fullName evidence="7">5-enolpyruvylshikimate-3-phosphate synthase</fullName>
    </alternativeName>
</protein>
<dbReference type="PANTHER" id="PTHR21090:SF5">
    <property type="entry name" value="PENTAFUNCTIONAL AROM POLYPEPTIDE"/>
    <property type="match status" value="1"/>
</dbReference>
<name>A0A540WS51_9BACT</name>
<feature type="domain" description="Enolpyruvate transferase" evidence="9">
    <location>
        <begin position="89"/>
        <end position="428"/>
    </location>
</feature>
<dbReference type="EMBL" id="VIFM01000168">
    <property type="protein sequence ID" value="TQF11838.1"/>
    <property type="molecule type" value="Genomic_DNA"/>
</dbReference>
<dbReference type="PANTHER" id="PTHR21090">
    <property type="entry name" value="AROM/DEHYDROQUINATE SYNTHASE"/>
    <property type="match status" value="1"/>
</dbReference>
<dbReference type="InterPro" id="IPR023193">
    <property type="entry name" value="EPSP_synthase_CS"/>
</dbReference>
<dbReference type="AlphaFoldDB" id="A0A540WS51"/>
<accession>A0A540WS51</accession>
<dbReference type="UniPathway" id="UPA00053">
    <property type="reaction ID" value="UER00089"/>
</dbReference>
<dbReference type="Proteomes" id="UP000315369">
    <property type="component" value="Unassembled WGS sequence"/>
</dbReference>
<dbReference type="GO" id="GO:0009073">
    <property type="term" value="P:aromatic amino acid family biosynthetic process"/>
    <property type="evidence" value="ECO:0007669"/>
    <property type="project" value="UniProtKB-KW"/>
</dbReference>
<evidence type="ECO:0000256" key="7">
    <source>
        <dbReference type="ARBA" id="ARBA00030046"/>
    </source>
</evidence>